<protein>
    <submittedName>
        <fullName evidence="1">Uncharacterized protein</fullName>
    </submittedName>
</protein>
<dbReference type="AlphaFoldDB" id="A0A4R2BWB6"/>
<accession>A0A4R2BWB6</accession>
<organism evidence="1 2">
    <name type="scientific">Sinorhizobium americanum</name>
    <dbReference type="NCBI Taxonomy" id="194963"/>
    <lineage>
        <taxon>Bacteria</taxon>
        <taxon>Pseudomonadati</taxon>
        <taxon>Pseudomonadota</taxon>
        <taxon>Alphaproteobacteria</taxon>
        <taxon>Hyphomicrobiales</taxon>
        <taxon>Rhizobiaceae</taxon>
        <taxon>Sinorhizobium/Ensifer group</taxon>
        <taxon>Sinorhizobium</taxon>
    </lineage>
</organism>
<dbReference type="RefSeq" id="WP_132075915.1">
    <property type="nucleotide sequence ID" value="NZ_SLVU01000008.1"/>
</dbReference>
<name>A0A4R2BWB6_9HYPH</name>
<reference evidence="1 2" key="1">
    <citation type="submission" date="2019-03" db="EMBL/GenBank/DDBJ databases">
        <title>Genomic Encyclopedia of Type Strains, Phase IV (KMG-V): Genome sequencing to study the core and pangenomes of soil and plant-associated prokaryotes.</title>
        <authorList>
            <person name="Whitman W."/>
        </authorList>
    </citation>
    <scope>NUCLEOTIDE SEQUENCE [LARGE SCALE GENOMIC DNA]</scope>
    <source>
        <strain evidence="1 2">23C40</strain>
    </source>
</reference>
<evidence type="ECO:0000313" key="2">
    <source>
        <dbReference type="Proteomes" id="UP000295043"/>
    </source>
</evidence>
<proteinExistence type="predicted"/>
<evidence type="ECO:0000313" key="1">
    <source>
        <dbReference type="EMBL" id="TCN30344.1"/>
    </source>
</evidence>
<gene>
    <name evidence="1" type="ORF">EV184_108218</name>
</gene>
<sequence>MGHPPAAVWAYTPRQIAGFLHFASIRIRKERAAELATGFNAARGKPQDVKTQIKDLQKD</sequence>
<dbReference type="EMBL" id="SLVU01000008">
    <property type="protein sequence ID" value="TCN30344.1"/>
    <property type="molecule type" value="Genomic_DNA"/>
</dbReference>
<comment type="caution">
    <text evidence="1">The sequence shown here is derived from an EMBL/GenBank/DDBJ whole genome shotgun (WGS) entry which is preliminary data.</text>
</comment>
<dbReference type="Proteomes" id="UP000295043">
    <property type="component" value="Unassembled WGS sequence"/>
</dbReference>